<accession>A0A4V6NDF9</accession>
<proteinExistence type="predicted"/>
<evidence type="ECO:0000313" key="2">
    <source>
        <dbReference type="EMBL" id="TCK22686.1"/>
    </source>
</evidence>
<dbReference type="Proteomes" id="UP000295560">
    <property type="component" value="Unassembled WGS sequence"/>
</dbReference>
<feature type="transmembrane region" description="Helical" evidence="1">
    <location>
        <begin position="130"/>
        <end position="149"/>
    </location>
</feature>
<keyword evidence="1" id="KW-1133">Transmembrane helix</keyword>
<gene>
    <name evidence="2" type="ORF">EV378_6694</name>
</gene>
<reference evidence="2 3" key="1">
    <citation type="submission" date="2019-03" db="EMBL/GenBank/DDBJ databases">
        <title>Sequencing the genomes of 1000 actinobacteria strains.</title>
        <authorList>
            <person name="Klenk H.-P."/>
        </authorList>
    </citation>
    <scope>NUCLEOTIDE SEQUENCE [LARGE SCALE GENOMIC DNA]</scope>
    <source>
        <strain evidence="2 3">DSM 44969</strain>
    </source>
</reference>
<comment type="caution">
    <text evidence="2">The sequence shown here is derived from an EMBL/GenBank/DDBJ whole genome shotgun (WGS) entry which is preliminary data.</text>
</comment>
<evidence type="ECO:0000256" key="1">
    <source>
        <dbReference type="SAM" id="Phobius"/>
    </source>
</evidence>
<evidence type="ECO:0008006" key="4">
    <source>
        <dbReference type="Google" id="ProtNLM"/>
    </source>
</evidence>
<keyword evidence="1" id="KW-0812">Transmembrane</keyword>
<protein>
    <recommendedName>
        <fullName evidence="4">DUF4345 domain-containing protein</fullName>
    </recommendedName>
</protein>
<keyword evidence="3" id="KW-1185">Reference proteome</keyword>
<sequence length="162" mass="16967">MATTVPLHPSHPVRPVRPSSVTLSVALWLGAILAGVAETFVHLSTPDAPTGPAVMVRFGVYLVLGALVLTLRTGSNAVRWTVAVVIGGVGMLSLVVEPIGYLAAGGSVGAFLATAGWADLAVAGLRSLHVLEVLVALALLFHPSSTAFFRPRTHNARYRTRR</sequence>
<organism evidence="2 3">
    <name type="scientific">Pseudonocardia endophytica</name>
    <dbReference type="NCBI Taxonomy" id="401976"/>
    <lineage>
        <taxon>Bacteria</taxon>
        <taxon>Bacillati</taxon>
        <taxon>Actinomycetota</taxon>
        <taxon>Actinomycetes</taxon>
        <taxon>Pseudonocardiales</taxon>
        <taxon>Pseudonocardiaceae</taxon>
        <taxon>Pseudonocardia</taxon>
    </lineage>
</organism>
<name>A0A4V6NDF9_PSEEN</name>
<dbReference type="EMBL" id="SMFZ01000002">
    <property type="protein sequence ID" value="TCK22686.1"/>
    <property type="molecule type" value="Genomic_DNA"/>
</dbReference>
<feature type="transmembrane region" description="Helical" evidence="1">
    <location>
        <begin position="77"/>
        <end position="96"/>
    </location>
</feature>
<feature type="transmembrane region" description="Helical" evidence="1">
    <location>
        <begin position="20"/>
        <end position="41"/>
    </location>
</feature>
<evidence type="ECO:0000313" key="3">
    <source>
        <dbReference type="Proteomes" id="UP000295560"/>
    </source>
</evidence>
<dbReference type="RefSeq" id="WP_132431720.1">
    <property type="nucleotide sequence ID" value="NZ_SMFZ01000002.1"/>
</dbReference>
<dbReference type="OrthoDB" id="4476959at2"/>
<dbReference type="AlphaFoldDB" id="A0A4V6NDF9"/>
<keyword evidence="1" id="KW-0472">Membrane</keyword>
<feature type="transmembrane region" description="Helical" evidence="1">
    <location>
        <begin position="53"/>
        <end position="71"/>
    </location>
</feature>